<dbReference type="GO" id="GO:0004674">
    <property type="term" value="F:protein serine/threonine kinase activity"/>
    <property type="evidence" value="ECO:0007669"/>
    <property type="project" value="UniProtKB-KW"/>
</dbReference>
<proteinExistence type="predicted"/>
<evidence type="ECO:0000256" key="1">
    <source>
        <dbReference type="ARBA" id="ARBA00022527"/>
    </source>
</evidence>
<dbReference type="EMBL" id="SNYN01000007">
    <property type="protein sequence ID" value="TDQ52195.1"/>
    <property type="molecule type" value="Genomic_DNA"/>
</dbReference>
<evidence type="ECO:0000313" key="3">
    <source>
        <dbReference type="EMBL" id="TDQ52195.1"/>
    </source>
</evidence>
<reference evidence="3 4" key="1">
    <citation type="submission" date="2019-03" db="EMBL/GenBank/DDBJ databases">
        <title>Genomic Encyclopedia of Type Strains, Phase IV (KMG-IV): sequencing the most valuable type-strain genomes for metagenomic binning, comparative biology and taxonomic classification.</title>
        <authorList>
            <person name="Goeker M."/>
        </authorList>
    </citation>
    <scope>NUCLEOTIDE SEQUENCE [LARGE SCALE GENOMIC DNA]</scope>
    <source>
        <strain evidence="3 4">DSM 46770</strain>
    </source>
</reference>
<evidence type="ECO:0000259" key="2">
    <source>
        <dbReference type="Pfam" id="PF13581"/>
    </source>
</evidence>
<dbReference type="InterPro" id="IPR003594">
    <property type="entry name" value="HATPase_dom"/>
</dbReference>
<dbReference type="InterPro" id="IPR036890">
    <property type="entry name" value="HATPase_C_sf"/>
</dbReference>
<feature type="domain" description="Histidine kinase/HSP90-like ATPase" evidence="2">
    <location>
        <begin position="23"/>
        <end position="123"/>
    </location>
</feature>
<dbReference type="Gene3D" id="3.30.565.10">
    <property type="entry name" value="Histidine kinase-like ATPase, C-terminal domain"/>
    <property type="match status" value="1"/>
</dbReference>
<dbReference type="Proteomes" id="UP000295281">
    <property type="component" value="Unassembled WGS sequence"/>
</dbReference>
<keyword evidence="1" id="KW-0808">Transferase</keyword>
<dbReference type="PANTHER" id="PTHR35526">
    <property type="entry name" value="ANTI-SIGMA-F FACTOR RSBW-RELATED"/>
    <property type="match status" value="1"/>
</dbReference>
<dbReference type="InterPro" id="IPR050267">
    <property type="entry name" value="Anti-sigma-factor_SerPK"/>
</dbReference>
<dbReference type="SUPFAM" id="SSF55874">
    <property type="entry name" value="ATPase domain of HSP90 chaperone/DNA topoisomerase II/histidine kinase"/>
    <property type="match status" value="1"/>
</dbReference>
<name>A0A4R6V0Q3_9ACTN</name>
<keyword evidence="1" id="KW-0418">Kinase</keyword>
<comment type="caution">
    <text evidence="3">The sequence shown here is derived from an EMBL/GenBank/DDBJ whole genome shotgun (WGS) entry which is preliminary data.</text>
</comment>
<organism evidence="3 4">
    <name type="scientific">Actinorugispora endophytica</name>
    <dbReference type="NCBI Taxonomy" id="1605990"/>
    <lineage>
        <taxon>Bacteria</taxon>
        <taxon>Bacillati</taxon>
        <taxon>Actinomycetota</taxon>
        <taxon>Actinomycetes</taxon>
        <taxon>Streptosporangiales</taxon>
        <taxon>Nocardiopsidaceae</taxon>
        <taxon>Actinorugispora</taxon>
    </lineage>
</organism>
<protein>
    <submittedName>
        <fullName evidence="3">Anti-sigma regulatory factor (Ser/Thr protein kinase)</fullName>
    </submittedName>
</protein>
<dbReference type="Pfam" id="PF13581">
    <property type="entry name" value="HATPase_c_2"/>
    <property type="match status" value="1"/>
</dbReference>
<dbReference type="PANTHER" id="PTHR35526:SF3">
    <property type="entry name" value="ANTI-SIGMA-F FACTOR RSBW"/>
    <property type="match status" value="1"/>
</dbReference>
<evidence type="ECO:0000313" key="4">
    <source>
        <dbReference type="Proteomes" id="UP000295281"/>
    </source>
</evidence>
<dbReference type="AlphaFoldDB" id="A0A4R6V0Q3"/>
<accession>A0A4R6V0Q3</accession>
<sequence length="162" mass="17321">MTVEAFSIYTLKESRTFPGLAEECAAARSWTRALVAPFHDVIEAVELVVSEFFSNALAHTASGQAGGEVFVSLVGLVYGTLHLEVVDQGPRTDRPRTAARVMLPDPGRPGGCGLFLTAALAREWGRTPADGSYGIFDRSPDDYTGPMVTWADFTTSAAPPRG</sequence>
<keyword evidence="1" id="KW-0723">Serine/threonine-protein kinase</keyword>
<dbReference type="RefSeq" id="WP_243742515.1">
    <property type="nucleotide sequence ID" value="NZ_SNYN01000007.1"/>
</dbReference>
<gene>
    <name evidence="3" type="ORF">EV190_10725</name>
</gene>
<dbReference type="CDD" id="cd16936">
    <property type="entry name" value="HATPase_RsbW-like"/>
    <property type="match status" value="1"/>
</dbReference>
<keyword evidence="4" id="KW-1185">Reference proteome</keyword>